<dbReference type="PANTHER" id="PTHR48094">
    <property type="entry name" value="PROTEIN/NUCLEIC ACID DEGLYCASE DJ-1-RELATED"/>
    <property type="match status" value="1"/>
</dbReference>
<dbReference type="KEGG" id="smao:CAG99_00750"/>
<keyword evidence="5" id="KW-0315">Glutamine amidotransferase</keyword>
<sequence length="230" mass="23803">MPKKVLFALTSHGDLGDTGRRTGFYVPEVAHPADVFRRAGFEIAYVSVSGGAPPQDGIDPDDAVVAEFLADSETRRALAATPTPAQLDPADYDVIYFAGGHGTMWDFPESAELAGLAAEVYERGGVVAAVCHGPAALVNVKLTDGSYLVAGKQVASFTDDEEEAVGLTSVVPFLLETALVERGAKHTKAANFAPHAVADQRLVTGQNPASAAQVAELAVAELAAARTGAA</sequence>
<dbReference type="CDD" id="cd03141">
    <property type="entry name" value="GATase1_Hsp31_like"/>
    <property type="match status" value="1"/>
</dbReference>
<evidence type="ECO:0000256" key="3">
    <source>
        <dbReference type="ARBA" id="ARBA00038493"/>
    </source>
</evidence>
<feature type="domain" description="DJ-1/PfpI" evidence="4">
    <location>
        <begin position="28"/>
        <end position="216"/>
    </location>
</feature>
<accession>A0A1W7CS60</accession>
<evidence type="ECO:0000256" key="2">
    <source>
        <dbReference type="ARBA" id="ARBA00023239"/>
    </source>
</evidence>
<dbReference type="InterPro" id="IPR002818">
    <property type="entry name" value="DJ-1/PfpI"/>
</dbReference>
<organism evidence="5 6">
    <name type="scientific">Streptomyces marincola</name>
    <dbReference type="NCBI Taxonomy" id="2878388"/>
    <lineage>
        <taxon>Bacteria</taxon>
        <taxon>Bacillati</taxon>
        <taxon>Actinomycetota</taxon>
        <taxon>Actinomycetes</taxon>
        <taxon>Kitasatosporales</taxon>
        <taxon>Streptomycetaceae</taxon>
        <taxon>Streptomyces</taxon>
    </lineage>
</organism>
<dbReference type="InterPro" id="IPR050325">
    <property type="entry name" value="Prot/Nucl_acid_deglycase"/>
</dbReference>
<dbReference type="Pfam" id="PF01965">
    <property type="entry name" value="DJ-1_PfpI"/>
    <property type="match status" value="1"/>
</dbReference>
<dbReference type="OrthoDB" id="9792284at2"/>
<dbReference type="EMBL" id="CP021121">
    <property type="protein sequence ID" value="ARQ67549.1"/>
    <property type="molecule type" value="Genomic_DNA"/>
</dbReference>
<dbReference type="GO" id="GO:0005737">
    <property type="term" value="C:cytoplasm"/>
    <property type="evidence" value="ECO:0007669"/>
    <property type="project" value="TreeGrafter"/>
</dbReference>
<dbReference type="GO" id="GO:0019172">
    <property type="term" value="F:glyoxalase III activity"/>
    <property type="evidence" value="ECO:0007669"/>
    <property type="project" value="TreeGrafter"/>
</dbReference>
<keyword evidence="2" id="KW-0456">Lyase</keyword>
<dbReference type="SUPFAM" id="SSF52317">
    <property type="entry name" value="Class I glutamine amidotransferase-like"/>
    <property type="match status" value="1"/>
</dbReference>
<proteinExistence type="inferred from homology"/>
<dbReference type="InterPro" id="IPR029062">
    <property type="entry name" value="Class_I_gatase-like"/>
</dbReference>
<keyword evidence="1" id="KW-0346">Stress response</keyword>
<keyword evidence="5" id="KW-0808">Transferase</keyword>
<dbReference type="GO" id="GO:0019243">
    <property type="term" value="P:methylglyoxal catabolic process to D-lactate via S-lactoyl-glutathione"/>
    <property type="evidence" value="ECO:0007669"/>
    <property type="project" value="TreeGrafter"/>
</dbReference>
<dbReference type="PANTHER" id="PTHR48094:SF11">
    <property type="entry name" value="GLUTATHIONE-INDEPENDENT GLYOXALASE HSP31-RELATED"/>
    <property type="match status" value="1"/>
</dbReference>
<dbReference type="Proteomes" id="UP000194218">
    <property type="component" value="Chromosome"/>
</dbReference>
<evidence type="ECO:0000313" key="5">
    <source>
        <dbReference type="EMBL" id="ARQ67549.1"/>
    </source>
</evidence>
<dbReference type="RefSeq" id="WP_086157070.1">
    <property type="nucleotide sequence ID" value="NZ_CP021121.1"/>
</dbReference>
<gene>
    <name evidence="5" type="ORF">CAG99_00750</name>
</gene>
<name>A0A1W7CS60_9ACTN</name>
<reference evidence="5 6" key="1">
    <citation type="submission" date="2017-05" db="EMBL/GenBank/DDBJ databases">
        <title>Complete genome sequence of Streptomyces sp. SCSIO 03032 revealed the diverse biosynthetic pathways for its bioactive secondary metabolites.</title>
        <authorList>
            <person name="Ma L."/>
            <person name="Zhu Y."/>
            <person name="Zhang W."/>
            <person name="Zhang G."/>
            <person name="Tian X."/>
            <person name="Zhang S."/>
            <person name="Zhang C."/>
        </authorList>
    </citation>
    <scope>NUCLEOTIDE SEQUENCE [LARGE SCALE GENOMIC DNA]</scope>
    <source>
        <strain evidence="5 6">SCSIO 03032</strain>
    </source>
</reference>
<comment type="similarity">
    <text evidence="3">Belongs to the peptidase C56 family. HSP31-like subfamily.</text>
</comment>
<evidence type="ECO:0000313" key="6">
    <source>
        <dbReference type="Proteomes" id="UP000194218"/>
    </source>
</evidence>
<dbReference type="GO" id="GO:0016740">
    <property type="term" value="F:transferase activity"/>
    <property type="evidence" value="ECO:0007669"/>
    <property type="project" value="UniProtKB-KW"/>
</dbReference>
<keyword evidence="6" id="KW-1185">Reference proteome</keyword>
<dbReference type="AlphaFoldDB" id="A0A1W7CS60"/>
<evidence type="ECO:0000256" key="1">
    <source>
        <dbReference type="ARBA" id="ARBA00023016"/>
    </source>
</evidence>
<evidence type="ECO:0000259" key="4">
    <source>
        <dbReference type="Pfam" id="PF01965"/>
    </source>
</evidence>
<protein>
    <submittedName>
        <fullName evidence="5">Type 1 glutamine amidotransferase domain-containing protein</fullName>
    </submittedName>
</protein>
<dbReference type="Gene3D" id="3.40.50.880">
    <property type="match status" value="1"/>
</dbReference>